<evidence type="ECO:0000256" key="6">
    <source>
        <dbReference type="ARBA" id="ARBA00022763"/>
    </source>
</evidence>
<dbReference type="Pfam" id="PF00293">
    <property type="entry name" value="NUDIX"/>
    <property type="match status" value="1"/>
</dbReference>
<evidence type="ECO:0000256" key="16">
    <source>
        <dbReference type="ARBA" id="ARBA00042798"/>
    </source>
</evidence>
<evidence type="ECO:0000256" key="13">
    <source>
        <dbReference type="ARBA" id="ARBA00040794"/>
    </source>
</evidence>
<dbReference type="GO" id="GO:0006260">
    <property type="term" value="P:DNA replication"/>
    <property type="evidence" value="ECO:0007669"/>
    <property type="project" value="UniProtKB-KW"/>
</dbReference>
<dbReference type="InterPro" id="IPR020476">
    <property type="entry name" value="Nudix_hydrolase"/>
</dbReference>
<dbReference type="Proteomes" id="UP000052268">
    <property type="component" value="Unassembled WGS sequence"/>
</dbReference>
<dbReference type="InterPro" id="IPR015797">
    <property type="entry name" value="NUDIX_hydrolase-like_dom_sf"/>
</dbReference>
<dbReference type="PROSITE" id="PS51462">
    <property type="entry name" value="NUDIX"/>
    <property type="match status" value="1"/>
</dbReference>
<accession>A0A0J7Y936</accession>
<dbReference type="PANTHER" id="PTHR47707">
    <property type="entry name" value="8-OXO-DGTP DIPHOSPHATASE"/>
    <property type="match status" value="1"/>
</dbReference>
<dbReference type="PROSITE" id="PS00893">
    <property type="entry name" value="NUDIX_BOX"/>
    <property type="match status" value="1"/>
</dbReference>
<dbReference type="GO" id="GO:0008413">
    <property type="term" value="F:8-oxo-7,8-dihydroguanosine triphosphate pyrophosphatase activity"/>
    <property type="evidence" value="ECO:0007669"/>
    <property type="project" value="TreeGrafter"/>
</dbReference>
<comment type="caution">
    <text evidence="19">The sequence shown here is derived from an EMBL/GenBank/DDBJ whole genome shotgun (WGS) entry which is preliminary data.</text>
</comment>
<name>A0A0J7Y936_9SPHN</name>
<comment type="similarity">
    <text evidence="2 17">Belongs to the Nudix hydrolase family.</text>
</comment>
<dbReference type="EC" id="3.6.1.55" evidence="12"/>
<evidence type="ECO:0000256" key="8">
    <source>
        <dbReference type="ARBA" id="ARBA00022842"/>
    </source>
</evidence>
<evidence type="ECO:0000256" key="3">
    <source>
        <dbReference type="ARBA" id="ARBA00022457"/>
    </source>
</evidence>
<dbReference type="GO" id="GO:0006281">
    <property type="term" value="P:DNA repair"/>
    <property type="evidence" value="ECO:0007669"/>
    <property type="project" value="UniProtKB-KW"/>
</dbReference>
<organism evidence="19 20">
    <name type="scientific">Novosphingobium barchaimii LL02</name>
    <dbReference type="NCBI Taxonomy" id="1114963"/>
    <lineage>
        <taxon>Bacteria</taxon>
        <taxon>Pseudomonadati</taxon>
        <taxon>Pseudomonadota</taxon>
        <taxon>Alphaproteobacteria</taxon>
        <taxon>Sphingomonadales</taxon>
        <taxon>Sphingomonadaceae</taxon>
        <taxon>Novosphingobium</taxon>
    </lineage>
</organism>
<dbReference type="InterPro" id="IPR000086">
    <property type="entry name" value="NUDIX_hydrolase_dom"/>
</dbReference>
<gene>
    <name evidence="19" type="ORF">V474_01810</name>
</gene>
<dbReference type="CDD" id="cd03425">
    <property type="entry name" value="NUDIX_MutT_NudA_like"/>
    <property type="match status" value="1"/>
</dbReference>
<evidence type="ECO:0000256" key="1">
    <source>
        <dbReference type="ARBA" id="ARBA00001946"/>
    </source>
</evidence>
<evidence type="ECO:0000313" key="19">
    <source>
        <dbReference type="EMBL" id="KMS60439.1"/>
    </source>
</evidence>
<evidence type="ECO:0000313" key="20">
    <source>
        <dbReference type="Proteomes" id="UP000052268"/>
    </source>
</evidence>
<keyword evidence="5" id="KW-0479">Metal-binding</keyword>
<evidence type="ECO:0000256" key="17">
    <source>
        <dbReference type="RuleBase" id="RU003476"/>
    </source>
</evidence>
<evidence type="ECO:0000256" key="14">
    <source>
        <dbReference type="ARBA" id="ARBA00041592"/>
    </source>
</evidence>
<dbReference type="GO" id="GO:0044716">
    <property type="term" value="F:8-oxo-GDP phosphatase activity"/>
    <property type="evidence" value="ECO:0007669"/>
    <property type="project" value="TreeGrafter"/>
</dbReference>
<dbReference type="EMBL" id="JACU01000001">
    <property type="protein sequence ID" value="KMS60439.1"/>
    <property type="molecule type" value="Genomic_DNA"/>
</dbReference>
<keyword evidence="8" id="KW-0460">Magnesium</keyword>
<keyword evidence="9" id="KW-0234">DNA repair</keyword>
<comment type="catalytic activity">
    <reaction evidence="10">
        <text>8-oxo-dGTP + H2O = 8-oxo-dGMP + diphosphate + H(+)</text>
        <dbReference type="Rhea" id="RHEA:31575"/>
        <dbReference type="ChEBI" id="CHEBI:15377"/>
        <dbReference type="ChEBI" id="CHEBI:15378"/>
        <dbReference type="ChEBI" id="CHEBI:33019"/>
        <dbReference type="ChEBI" id="CHEBI:63224"/>
        <dbReference type="ChEBI" id="CHEBI:77896"/>
        <dbReference type="EC" id="3.6.1.55"/>
    </reaction>
</comment>
<dbReference type="GO" id="GO:0035539">
    <property type="term" value="F:8-oxo-7,8-dihydrodeoxyguanosine triphosphate pyrophosphatase activity"/>
    <property type="evidence" value="ECO:0007669"/>
    <property type="project" value="UniProtKB-EC"/>
</dbReference>
<keyword evidence="7 17" id="KW-0378">Hydrolase</keyword>
<keyword evidence="4" id="KW-0235">DNA replication</keyword>
<protein>
    <recommendedName>
        <fullName evidence="13">8-oxo-dGTP diphosphatase</fullName>
        <ecNumber evidence="12">3.6.1.55</ecNumber>
    </recommendedName>
    <alternativeName>
        <fullName evidence="16">7,8-dihydro-8-oxoguanine-triphosphatase</fullName>
    </alternativeName>
    <alternativeName>
        <fullName evidence="15">Mutator protein MutT</fullName>
    </alternativeName>
    <alternativeName>
        <fullName evidence="14">dGTP pyrophosphohydrolase</fullName>
    </alternativeName>
</protein>
<sequence length="141" mass="14579">MLVVAIALDAGDGSVLMQRRDFGAVHGGLWEFPGGKVDPGETPEQAAVRELSEELGVTLDIGSLEAVGFASGHTVPAEQGGKGPSRPLVILLYVCRSWQGVPTALEAAELAWLAPGAIASLSMPPLDYPLAEALGRYLSAG</sequence>
<keyword evidence="20" id="KW-1185">Reference proteome</keyword>
<feature type="domain" description="Nudix hydrolase" evidence="18">
    <location>
        <begin position="1"/>
        <end position="138"/>
    </location>
</feature>
<evidence type="ECO:0000256" key="4">
    <source>
        <dbReference type="ARBA" id="ARBA00022705"/>
    </source>
</evidence>
<dbReference type="GO" id="GO:0046872">
    <property type="term" value="F:metal ion binding"/>
    <property type="evidence" value="ECO:0007669"/>
    <property type="project" value="UniProtKB-KW"/>
</dbReference>
<dbReference type="PATRIC" id="fig|1114963.3.peg.357"/>
<evidence type="ECO:0000256" key="12">
    <source>
        <dbReference type="ARBA" id="ARBA00038905"/>
    </source>
</evidence>
<dbReference type="OrthoDB" id="9810648at2"/>
<proteinExistence type="inferred from homology"/>
<evidence type="ECO:0000256" key="11">
    <source>
        <dbReference type="ARBA" id="ARBA00036904"/>
    </source>
</evidence>
<evidence type="ECO:0000256" key="10">
    <source>
        <dbReference type="ARBA" id="ARBA00035861"/>
    </source>
</evidence>
<dbReference type="AlphaFoldDB" id="A0A0J7Y936"/>
<dbReference type="InterPro" id="IPR020084">
    <property type="entry name" value="NUDIX_hydrolase_CS"/>
</dbReference>
<evidence type="ECO:0000256" key="7">
    <source>
        <dbReference type="ARBA" id="ARBA00022801"/>
    </source>
</evidence>
<dbReference type="PANTHER" id="PTHR47707:SF1">
    <property type="entry name" value="NUDIX HYDROLASE FAMILY PROTEIN"/>
    <property type="match status" value="1"/>
</dbReference>
<dbReference type="Gene3D" id="3.90.79.10">
    <property type="entry name" value="Nucleoside Triphosphate Pyrophosphohydrolase"/>
    <property type="match status" value="1"/>
</dbReference>
<evidence type="ECO:0000259" key="18">
    <source>
        <dbReference type="PROSITE" id="PS51462"/>
    </source>
</evidence>
<comment type="catalytic activity">
    <reaction evidence="11">
        <text>8-oxo-GTP + H2O = 8-oxo-GMP + diphosphate + H(+)</text>
        <dbReference type="Rhea" id="RHEA:67616"/>
        <dbReference type="ChEBI" id="CHEBI:15377"/>
        <dbReference type="ChEBI" id="CHEBI:15378"/>
        <dbReference type="ChEBI" id="CHEBI:33019"/>
        <dbReference type="ChEBI" id="CHEBI:143553"/>
        <dbReference type="ChEBI" id="CHEBI:145694"/>
    </reaction>
</comment>
<evidence type="ECO:0000256" key="2">
    <source>
        <dbReference type="ARBA" id="ARBA00005582"/>
    </source>
</evidence>
<evidence type="ECO:0000256" key="5">
    <source>
        <dbReference type="ARBA" id="ARBA00022723"/>
    </source>
</evidence>
<dbReference type="SUPFAM" id="SSF55811">
    <property type="entry name" value="Nudix"/>
    <property type="match status" value="1"/>
</dbReference>
<evidence type="ECO:0000256" key="15">
    <source>
        <dbReference type="ARBA" id="ARBA00041979"/>
    </source>
</evidence>
<dbReference type="PRINTS" id="PR00502">
    <property type="entry name" value="NUDIXFAMILY"/>
</dbReference>
<keyword evidence="3" id="KW-0515">Mutator protein</keyword>
<dbReference type="RefSeq" id="WP_059149840.1">
    <property type="nucleotide sequence ID" value="NZ_KQ130452.1"/>
</dbReference>
<keyword evidence="6" id="KW-0227">DNA damage</keyword>
<comment type="cofactor">
    <cofactor evidence="1">
        <name>Mg(2+)</name>
        <dbReference type="ChEBI" id="CHEBI:18420"/>
    </cofactor>
</comment>
<dbReference type="InterPro" id="IPR047127">
    <property type="entry name" value="MutT-like"/>
</dbReference>
<reference evidence="19 20" key="1">
    <citation type="journal article" date="2015" name="G3 (Bethesda)">
        <title>Insights into Ongoing Evolution of the Hexachlorocyclohexane Catabolic Pathway from Comparative Genomics of Ten Sphingomonadaceae Strains.</title>
        <authorList>
            <person name="Pearce S.L."/>
            <person name="Oakeshott J.G."/>
            <person name="Pandey G."/>
        </authorList>
    </citation>
    <scope>NUCLEOTIDE SEQUENCE [LARGE SCALE GENOMIC DNA]</scope>
    <source>
        <strain evidence="19 20">LL02</strain>
    </source>
</reference>
<dbReference type="GO" id="GO:0044715">
    <property type="term" value="F:8-oxo-dGDP phosphatase activity"/>
    <property type="evidence" value="ECO:0007669"/>
    <property type="project" value="TreeGrafter"/>
</dbReference>
<evidence type="ECO:0000256" key="9">
    <source>
        <dbReference type="ARBA" id="ARBA00023204"/>
    </source>
</evidence>